<evidence type="ECO:0000313" key="13">
    <source>
        <dbReference type="Proteomes" id="UP000663699"/>
    </source>
</evidence>
<evidence type="ECO:0000256" key="3">
    <source>
        <dbReference type="ARBA" id="ARBA00022448"/>
    </source>
</evidence>
<dbReference type="GO" id="GO:0048278">
    <property type="term" value="P:vesicle docking"/>
    <property type="evidence" value="ECO:0007669"/>
    <property type="project" value="TreeGrafter"/>
</dbReference>
<feature type="domain" description="T-SNARE coiled-coil homology" evidence="11">
    <location>
        <begin position="182"/>
        <end position="244"/>
    </location>
</feature>
<evidence type="ECO:0000256" key="2">
    <source>
        <dbReference type="ARBA" id="ARBA00009063"/>
    </source>
</evidence>
<keyword evidence="7" id="KW-0333">Golgi apparatus</keyword>
<dbReference type="CDD" id="cd15845">
    <property type="entry name" value="SNARE_syntaxin16"/>
    <property type="match status" value="1"/>
</dbReference>
<gene>
    <name evidence="12" type="ORF">MERGE_002987</name>
</gene>
<dbReference type="SUPFAM" id="SSF47661">
    <property type="entry name" value="t-snare proteins"/>
    <property type="match status" value="1"/>
</dbReference>
<accession>A0A899FZH8</accession>
<evidence type="ECO:0000256" key="7">
    <source>
        <dbReference type="ARBA" id="ARBA00023034"/>
    </source>
</evidence>
<keyword evidence="8" id="KW-0175">Coiled coil</keyword>
<keyword evidence="4 10" id="KW-0812">Transmembrane</keyword>
<dbReference type="EMBL" id="CP054538">
    <property type="protein sequence ID" value="QSL65674.1"/>
    <property type="molecule type" value="Genomic_DNA"/>
</dbReference>
<evidence type="ECO:0000313" key="12">
    <source>
        <dbReference type="EMBL" id="QSL65674.1"/>
    </source>
</evidence>
<feature type="transmembrane region" description="Helical" evidence="10">
    <location>
        <begin position="256"/>
        <end position="273"/>
    </location>
</feature>
<dbReference type="Pfam" id="PF05739">
    <property type="entry name" value="SNARE"/>
    <property type="match status" value="1"/>
</dbReference>
<keyword evidence="6 10" id="KW-1133">Transmembrane helix</keyword>
<dbReference type="GO" id="GO:0005484">
    <property type="term" value="F:SNAP receptor activity"/>
    <property type="evidence" value="ECO:0007669"/>
    <property type="project" value="TreeGrafter"/>
</dbReference>
<dbReference type="Proteomes" id="UP000663699">
    <property type="component" value="Chromosome 7"/>
</dbReference>
<evidence type="ECO:0000256" key="5">
    <source>
        <dbReference type="ARBA" id="ARBA00022927"/>
    </source>
</evidence>
<reference evidence="12" key="1">
    <citation type="submission" date="2020-06" db="EMBL/GenBank/DDBJ databases">
        <title>Genomes of multiple members of Pneumocystis genus reveal paths to human pathogen Pneumocystis jirovecii.</title>
        <authorList>
            <person name="Cisse O.H."/>
            <person name="Ma L."/>
            <person name="Dekker J."/>
            <person name="Khil P."/>
            <person name="Jo J."/>
            <person name="Brenchley J."/>
            <person name="Blair R."/>
            <person name="Pahar B."/>
            <person name="Chabe M."/>
            <person name="Van Rompay K.A."/>
            <person name="Keesler R."/>
            <person name="Sukura A."/>
            <person name="Hirsch V."/>
            <person name="Kutty G."/>
            <person name="Liu Y."/>
            <person name="Peng L."/>
            <person name="Chen J."/>
            <person name="Song J."/>
            <person name="Weissenbacher-Lang C."/>
            <person name="Xu J."/>
            <person name="Upham N.S."/>
            <person name="Stajich J.E."/>
            <person name="Cuomo C.A."/>
            <person name="Cushion M.T."/>
            <person name="Kovacs J.A."/>
        </authorList>
    </citation>
    <scope>NUCLEOTIDE SEQUENCE</scope>
    <source>
        <strain evidence="12">2A</strain>
    </source>
</reference>
<dbReference type="Gene3D" id="1.20.58.70">
    <property type="match status" value="1"/>
</dbReference>
<evidence type="ECO:0000256" key="9">
    <source>
        <dbReference type="ARBA" id="ARBA00023136"/>
    </source>
</evidence>
<dbReference type="AlphaFoldDB" id="A0A899FZH8"/>
<keyword evidence="5" id="KW-0653">Protein transport</keyword>
<keyword evidence="13" id="KW-1185">Reference proteome</keyword>
<dbReference type="InterPro" id="IPR045242">
    <property type="entry name" value="Syntaxin"/>
</dbReference>
<evidence type="ECO:0000256" key="6">
    <source>
        <dbReference type="ARBA" id="ARBA00022989"/>
    </source>
</evidence>
<dbReference type="GO" id="GO:0031201">
    <property type="term" value="C:SNARE complex"/>
    <property type="evidence" value="ECO:0007669"/>
    <property type="project" value="TreeGrafter"/>
</dbReference>
<evidence type="ECO:0000256" key="10">
    <source>
        <dbReference type="SAM" id="Phobius"/>
    </source>
</evidence>
<dbReference type="SMART" id="SM00397">
    <property type="entry name" value="t_SNARE"/>
    <property type="match status" value="1"/>
</dbReference>
<name>A0A899FZH8_9ASCO</name>
<keyword evidence="3" id="KW-0813">Transport</keyword>
<protein>
    <recommendedName>
        <fullName evidence="11">t-SNARE coiled-coil homology domain-containing protein</fullName>
    </recommendedName>
</protein>
<organism evidence="12 13">
    <name type="scientific">Pneumocystis wakefieldiae</name>
    <dbReference type="NCBI Taxonomy" id="38082"/>
    <lineage>
        <taxon>Eukaryota</taxon>
        <taxon>Fungi</taxon>
        <taxon>Dikarya</taxon>
        <taxon>Ascomycota</taxon>
        <taxon>Taphrinomycotina</taxon>
        <taxon>Pneumocystomycetes</taxon>
        <taxon>Pneumocystaceae</taxon>
        <taxon>Pneumocystis</taxon>
    </lineage>
</organism>
<dbReference type="GO" id="GO:0006886">
    <property type="term" value="P:intracellular protein transport"/>
    <property type="evidence" value="ECO:0007669"/>
    <property type="project" value="TreeGrafter"/>
</dbReference>
<dbReference type="InterPro" id="IPR010989">
    <property type="entry name" value="SNARE"/>
</dbReference>
<dbReference type="PROSITE" id="PS50192">
    <property type="entry name" value="T_SNARE"/>
    <property type="match status" value="1"/>
</dbReference>
<comment type="subcellular location">
    <subcellularLocation>
        <location evidence="1">Golgi apparatus membrane</location>
        <topology evidence="1">Single-pass type IV membrane protein</topology>
    </subcellularLocation>
</comment>
<dbReference type="GO" id="GO:0006906">
    <property type="term" value="P:vesicle fusion"/>
    <property type="evidence" value="ECO:0007669"/>
    <property type="project" value="TreeGrafter"/>
</dbReference>
<dbReference type="InterPro" id="IPR000727">
    <property type="entry name" value="T_SNARE_dom"/>
</dbReference>
<comment type="similarity">
    <text evidence="2">Belongs to the syntaxin family.</text>
</comment>
<dbReference type="GO" id="GO:0000139">
    <property type="term" value="C:Golgi membrane"/>
    <property type="evidence" value="ECO:0007669"/>
    <property type="project" value="UniProtKB-SubCell"/>
</dbReference>
<evidence type="ECO:0000256" key="1">
    <source>
        <dbReference type="ARBA" id="ARBA00004409"/>
    </source>
</evidence>
<evidence type="ECO:0000256" key="4">
    <source>
        <dbReference type="ARBA" id="ARBA00022692"/>
    </source>
</evidence>
<proteinExistence type="inferred from homology"/>
<dbReference type="PANTHER" id="PTHR19957">
    <property type="entry name" value="SYNTAXIN"/>
    <property type="match status" value="1"/>
</dbReference>
<keyword evidence="9 10" id="KW-0472">Membrane</keyword>
<dbReference type="PANTHER" id="PTHR19957:SF83">
    <property type="entry name" value="SYNTAXIN-16"/>
    <property type="match status" value="1"/>
</dbReference>
<evidence type="ECO:0000256" key="8">
    <source>
        <dbReference type="ARBA" id="ARBA00023054"/>
    </source>
</evidence>
<evidence type="ECO:0000259" key="11">
    <source>
        <dbReference type="PROSITE" id="PS50192"/>
    </source>
</evidence>
<dbReference type="OrthoDB" id="10251371at2759"/>
<sequence>MTTRDRTGLFLSYRQSFAHHPIHLKDEERGLLDMVIQIDYLPPDWSETIKEIDGLLQEIRSRGEMLDRLYRRNMLPGFDDRRKDQGEIEELCHHTTQSLRKCQDLIKTVVPRAGSTQTEAIITKNVQIVLANKVQMENIAFKKKQSAYLEQLRKTYQKIFLPLEHTESSEEMLQSSLMVSNDSEITFREQEIANITKGIIELSDIFKEIQSLVTDQGSIIDCINIHAENTSTHMKDANKELDCAETYQKKSRKRKLIFLLILIIIGLLIIFIIKSH</sequence>
<dbReference type="GO" id="GO:0000149">
    <property type="term" value="F:SNARE binding"/>
    <property type="evidence" value="ECO:0007669"/>
    <property type="project" value="TreeGrafter"/>
</dbReference>